<sequence>MTEITYTQVNGYLIPNLTAPQTEAQIGKYGQMRRKFLKNHRPSLYTSLMITGKITEHLLEVQTSATEQIQKIVRKLAQTEGVNEELKAEDPMMWAGLMNNLLHSAEEIVLPEVVYS</sequence>
<dbReference type="Pfam" id="PF14198">
    <property type="entry name" value="TnpV"/>
    <property type="match status" value="1"/>
</dbReference>
<proteinExistence type="predicted"/>
<keyword evidence="2" id="KW-1185">Reference proteome</keyword>
<dbReference type="AlphaFoldDB" id="A0A9D5M2L4"/>
<organism evidence="1 2">
    <name type="scientific">Ructibacterium gallinarum</name>
    <dbReference type="NCBI Taxonomy" id="2779355"/>
    <lineage>
        <taxon>Bacteria</taxon>
        <taxon>Bacillati</taxon>
        <taxon>Bacillota</taxon>
        <taxon>Clostridia</taxon>
        <taxon>Eubacteriales</taxon>
        <taxon>Oscillospiraceae</taxon>
        <taxon>Ructibacterium</taxon>
    </lineage>
</organism>
<name>A0A9D5M2L4_9FIRM</name>
<dbReference type="RefSeq" id="WP_226393694.1">
    <property type="nucleotide sequence ID" value="NZ_JADCKB010000037.1"/>
</dbReference>
<comment type="caution">
    <text evidence="1">The sequence shown here is derived from an EMBL/GenBank/DDBJ whole genome shotgun (WGS) entry which is preliminary data.</text>
</comment>
<dbReference type="InterPro" id="IPR026989">
    <property type="entry name" value="TnpV"/>
</dbReference>
<evidence type="ECO:0000313" key="1">
    <source>
        <dbReference type="EMBL" id="MBE5041160.1"/>
    </source>
</evidence>
<dbReference type="Proteomes" id="UP000806542">
    <property type="component" value="Unassembled WGS sequence"/>
</dbReference>
<reference evidence="1" key="1">
    <citation type="submission" date="2020-10" db="EMBL/GenBank/DDBJ databases">
        <title>ChiBAC.</title>
        <authorList>
            <person name="Zenner C."/>
            <person name="Hitch T.C.A."/>
            <person name="Clavel T."/>
        </authorList>
    </citation>
    <scope>NUCLEOTIDE SEQUENCE</scope>
    <source>
        <strain evidence="1">DSM 107454</strain>
    </source>
</reference>
<protein>
    <submittedName>
        <fullName evidence="1">TnpV protein</fullName>
    </submittedName>
</protein>
<dbReference type="EMBL" id="JADCKB010000037">
    <property type="protein sequence ID" value="MBE5041160.1"/>
    <property type="molecule type" value="Genomic_DNA"/>
</dbReference>
<gene>
    <name evidence="1" type="ORF">INF28_11925</name>
</gene>
<accession>A0A9D5M2L4</accession>
<evidence type="ECO:0000313" key="2">
    <source>
        <dbReference type="Proteomes" id="UP000806542"/>
    </source>
</evidence>